<feature type="domain" description="GIY-YIG" evidence="2">
    <location>
        <begin position="3"/>
        <end position="80"/>
    </location>
</feature>
<protein>
    <submittedName>
        <fullName evidence="3">GIY-YIG nuclease superfamily protein</fullName>
    </submittedName>
</protein>
<dbReference type="InterPro" id="IPR035901">
    <property type="entry name" value="GIY-YIG_endonuc_sf"/>
</dbReference>
<dbReference type="PROSITE" id="PS50164">
    <property type="entry name" value="GIY_YIG"/>
    <property type="match status" value="1"/>
</dbReference>
<dbReference type="PANTHER" id="PTHR34477:SF1">
    <property type="entry name" value="UPF0213 PROTEIN YHBQ"/>
    <property type="match status" value="1"/>
</dbReference>
<evidence type="ECO:0000256" key="1">
    <source>
        <dbReference type="ARBA" id="ARBA00007435"/>
    </source>
</evidence>
<dbReference type="Proteomes" id="UP000278437">
    <property type="component" value="Chromosome"/>
</dbReference>
<evidence type="ECO:0000259" key="2">
    <source>
        <dbReference type="PROSITE" id="PS50164"/>
    </source>
</evidence>
<dbReference type="Gene3D" id="3.40.1440.10">
    <property type="entry name" value="GIY-YIG endonuclease"/>
    <property type="match status" value="1"/>
</dbReference>
<dbReference type="InterPro" id="IPR000305">
    <property type="entry name" value="GIY-YIG_endonuc"/>
</dbReference>
<organism evidence="3 4">
    <name type="scientific">Shewanella khirikhana</name>
    <dbReference type="NCBI Taxonomy" id="1965282"/>
    <lineage>
        <taxon>Bacteria</taxon>
        <taxon>Pseudomonadati</taxon>
        <taxon>Pseudomonadota</taxon>
        <taxon>Gammaproteobacteria</taxon>
        <taxon>Alteromonadales</taxon>
        <taxon>Shewanellaceae</taxon>
        <taxon>Shewanella</taxon>
    </lineage>
</organism>
<proteinExistence type="inferred from homology"/>
<sequence length="107" mass="11353">MSQSWQLYIIRCGGGELYTGVTTDVARRFGEHQGGGPKAAKYLRGRGPLSLVYQEHVGSRGDALRRELAVKKLSRVSKEALIASGSGCGNLSANAVSNSEKVTEGAE</sequence>
<dbReference type="EMBL" id="CP020373">
    <property type="protein sequence ID" value="AZQ12876.1"/>
    <property type="molecule type" value="Genomic_DNA"/>
</dbReference>
<accession>A0ABM7DT37</accession>
<dbReference type="SUPFAM" id="SSF82771">
    <property type="entry name" value="GIY-YIG endonuclease"/>
    <property type="match status" value="1"/>
</dbReference>
<name>A0ABM7DT37_9GAMM</name>
<dbReference type="CDD" id="cd10456">
    <property type="entry name" value="GIY-YIG_UPF0213"/>
    <property type="match status" value="1"/>
</dbReference>
<evidence type="ECO:0000313" key="3">
    <source>
        <dbReference type="EMBL" id="AZQ12876.1"/>
    </source>
</evidence>
<gene>
    <name evidence="3" type="ORF">STH12_03824</name>
</gene>
<reference evidence="4" key="1">
    <citation type="submission" date="2017-03" db="EMBL/GenBank/DDBJ databases">
        <title>Full genome sequence of a non-lethal Shewanella isolate that potentiates virulence of Vibio parahaemolyticus causing acute hepatopancreatic necrosis disease (AHPND) in shrimp.</title>
        <authorList>
            <person name="Prachumwat A."/>
            <person name="Sritunyalucksana K."/>
        </authorList>
    </citation>
    <scope>NUCLEOTIDE SEQUENCE [LARGE SCALE GENOMIC DNA]</scope>
    <source>
        <strain evidence="4">TH2012</strain>
    </source>
</reference>
<dbReference type="Pfam" id="PF01541">
    <property type="entry name" value="GIY-YIG"/>
    <property type="match status" value="1"/>
</dbReference>
<dbReference type="InterPro" id="IPR050190">
    <property type="entry name" value="UPF0213_domain"/>
</dbReference>
<evidence type="ECO:0000313" key="4">
    <source>
        <dbReference type="Proteomes" id="UP000278437"/>
    </source>
</evidence>
<comment type="similarity">
    <text evidence="1">Belongs to the UPF0213 family.</text>
</comment>
<dbReference type="PANTHER" id="PTHR34477">
    <property type="entry name" value="UPF0213 PROTEIN YHBQ"/>
    <property type="match status" value="1"/>
</dbReference>
<keyword evidence="4" id="KW-1185">Reference proteome</keyword>